<dbReference type="InterPro" id="IPR037136">
    <property type="entry name" value="RNA3'_phos_cyclase_dom_sf"/>
</dbReference>
<dbReference type="Pfam" id="PF01137">
    <property type="entry name" value="RTC"/>
    <property type="match status" value="1"/>
</dbReference>
<dbReference type="InterPro" id="IPR020719">
    <property type="entry name" value="RNA3'_term_phos_cycl-like_CS"/>
</dbReference>
<keyword evidence="5" id="KW-0067">ATP-binding</keyword>
<dbReference type="PANTHER" id="PTHR11096:SF0">
    <property type="entry name" value="RNA 3'-TERMINAL PHOSPHATE CYCLASE"/>
    <property type="match status" value="1"/>
</dbReference>
<evidence type="ECO:0000313" key="10">
    <source>
        <dbReference type="Proteomes" id="UP000292580"/>
    </source>
</evidence>
<comment type="caution">
    <text evidence="9">The sequence shown here is derived from an EMBL/GenBank/DDBJ whole genome shotgun (WGS) entry which is preliminary data.</text>
</comment>
<dbReference type="PIRSF" id="PIRSF005378">
    <property type="entry name" value="RNA3'_term_phos_cycl_euk"/>
    <property type="match status" value="1"/>
</dbReference>
<protein>
    <recommendedName>
        <fullName evidence="2 5">RNA 3'-terminal phosphate cyclase</fullName>
        <shortName evidence="5">RNA cyclase</shortName>
        <shortName evidence="5">RNA-3'-phosphate cyclase</shortName>
        <ecNumber evidence="5 6">6.5.1.4</ecNumber>
    </recommendedName>
</protein>
<comment type="similarity">
    <text evidence="1 5">Belongs to the RNA 3'-terminal cyclase family. Type 1 subfamily.</text>
</comment>
<dbReference type="InterPro" id="IPR023797">
    <property type="entry name" value="RNA3'_phos_cyclase_dom"/>
</dbReference>
<gene>
    <name evidence="5" type="primary">rtcA</name>
    <name evidence="9" type="ORF">CUJ86_03440</name>
</gene>
<evidence type="ECO:0000256" key="4">
    <source>
        <dbReference type="ARBA" id="ARBA00022741"/>
    </source>
</evidence>
<evidence type="ECO:0000256" key="6">
    <source>
        <dbReference type="NCBIfam" id="TIGR03399"/>
    </source>
</evidence>
<feature type="active site" description="Tele-AMP-histidine intermediate" evidence="5">
    <location>
        <position position="294"/>
    </location>
</feature>
<dbReference type="Gene3D" id="3.65.10.20">
    <property type="entry name" value="RNA 3'-terminal phosphate cyclase domain"/>
    <property type="match status" value="1"/>
</dbReference>
<evidence type="ECO:0000259" key="8">
    <source>
        <dbReference type="Pfam" id="PF05189"/>
    </source>
</evidence>
<dbReference type="PANTHER" id="PTHR11096">
    <property type="entry name" value="RNA 3' TERMINAL PHOSPHATE CYCLASE"/>
    <property type="match status" value="1"/>
</dbReference>
<dbReference type="NCBIfam" id="TIGR03399">
    <property type="entry name" value="RNA_3prim_cycl"/>
    <property type="match status" value="1"/>
</dbReference>
<feature type="binding site" evidence="5">
    <location>
        <begin position="270"/>
        <end position="274"/>
    </location>
    <ligand>
        <name>ATP</name>
        <dbReference type="ChEBI" id="CHEBI:30616"/>
    </ligand>
</feature>
<evidence type="ECO:0000256" key="5">
    <source>
        <dbReference type="HAMAP-Rule" id="MF_00200"/>
    </source>
</evidence>
<keyword evidence="3 5" id="KW-0436">Ligase</keyword>
<comment type="subcellular location">
    <subcellularLocation>
        <location evidence="5">Cytoplasm</location>
    </subcellularLocation>
</comment>
<proteinExistence type="inferred from homology"/>
<keyword evidence="10" id="KW-1185">Reference proteome</keyword>
<evidence type="ECO:0000256" key="2">
    <source>
        <dbReference type="ARBA" id="ARBA00021428"/>
    </source>
</evidence>
<dbReference type="InterPro" id="IPR017770">
    <property type="entry name" value="RNA3'_term_phos_cyc_type_1"/>
</dbReference>
<keyword evidence="4 5" id="KW-0547">Nucleotide-binding</keyword>
<dbReference type="OrthoDB" id="7994at2157"/>
<dbReference type="GO" id="GO:0005524">
    <property type="term" value="F:ATP binding"/>
    <property type="evidence" value="ECO:0007669"/>
    <property type="project" value="UniProtKB-KW"/>
</dbReference>
<evidence type="ECO:0000256" key="1">
    <source>
        <dbReference type="ARBA" id="ARBA00009206"/>
    </source>
</evidence>
<name>A0A483CRM8_9EURY</name>
<dbReference type="PROSITE" id="PS01287">
    <property type="entry name" value="RTC"/>
    <property type="match status" value="1"/>
</dbReference>
<dbReference type="AlphaFoldDB" id="A0A483CRM8"/>
<evidence type="ECO:0000259" key="7">
    <source>
        <dbReference type="Pfam" id="PF01137"/>
    </source>
</evidence>
<keyword evidence="5" id="KW-0963">Cytoplasm</keyword>
<evidence type="ECO:0000256" key="3">
    <source>
        <dbReference type="ARBA" id="ARBA00022598"/>
    </source>
</evidence>
<dbReference type="InterPro" id="IPR013792">
    <property type="entry name" value="RNA3'P_cycl/enolpyr_Trfase_a/b"/>
</dbReference>
<feature type="domain" description="RNA 3'-terminal phosphate cyclase" evidence="7">
    <location>
        <begin position="8"/>
        <end position="305"/>
    </location>
</feature>
<dbReference type="GO" id="GO:0006396">
    <property type="term" value="P:RNA processing"/>
    <property type="evidence" value="ECO:0007669"/>
    <property type="project" value="UniProtKB-UniRule"/>
</dbReference>
<dbReference type="InterPro" id="IPR000228">
    <property type="entry name" value="RNA3'_term_phos_cyc"/>
</dbReference>
<feature type="domain" description="RNA 3'-terminal phosphate cyclase insert" evidence="8">
    <location>
        <begin position="185"/>
        <end position="261"/>
    </location>
</feature>
<organism evidence="9 10">
    <name type="scientific">Methanofollis fontis</name>
    <dbReference type="NCBI Taxonomy" id="2052832"/>
    <lineage>
        <taxon>Archaea</taxon>
        <taxon>Methanobacteriati</taxon>
        <taxon>Methanobacteriota</taxon>
        <taxon>Stenosarchaea group</taxon>
        <taxon>Methanomicrobia</taxon>
        <taxon>Methanomicrobiales</taxon>
        <taxon>Methanomicrobiaceae</taxon>
        <taxon>Methanofollis</taxon>
    </lineage>
</organism>
<dbReference type="InterPro" id="IPR013791">
    <property type="entry name" value="RNA3'-term_phos_cycl_insert"/>
</dbReference>
<dbReference type="GO" id="GO:0005737">
    <property type="term" value="C:cytoplasm"/>
    <property type="evidence" value="ECO:0007669"/>
    <property type="project" value="UniProtKB-SubCell"/>
</dbReference>
<dbReference type="Pfam" id="PF05189">
    <property type="entry name" value="RTC_insert"/>
    <property type="match status" value="1"/>
</dbReference>
<sequence>MLVIDGSYGEGGGQVVRTAVAIAALTGTPIEIERIRAGRDRPGLAAQHCTAVRAVALACGAEMMGCSTGSGTLTFRPGEIGRTEIVLDIGTAGSIPLVLQAWLPVALVQGGRITLTGGTEVQRSPTIDYIIHVLLPVLTGHGAAIDIEVRGRGYYPQGGGEVQVTAEASTIAPLDLSGLPDTRGILSCSQNLPEHVAERQARAAAACLPGYEATIERREGRSTGTSVTVWNRAKGACALGRRGLPAEQVGRMAAEELRAALNTPGETDIHLADQLLVYLALSGGRYSAPAASSHALTACHLLERFGLSVRIEKGTPAVFSA</sequence>
<accession>A0A483CRM8</accession>
<dbReference type="GO" id="GO:0003963">
    <property type="term" value="F:RNA-3'-phosphate cyclase activity"/>
    <property type="evidence" value="ECO:0007669"/>
    <property type="project" value="UniProtKB-UniRule"/>
</dbReference>
<comment type="function">
    <text evidence="5">Catalyzes the conversion of 3'-phosphate to a 2',3'-cyclic phosphodiester at the end of RNA. The mechanism of action of the enzyme occurs in 3 steps: (A) adenylation of the enzyme by ATP; (B) transfer of adenylate to an RNA-N3'P to produce RNA-N3'PP5'A; (C) and attack of the adjacent 2'-hydroxyl on the 3'-phosphorus in the diester linkage to produce the cyclic end product. The biological role of this enzyme is unknown but it is likely to function in some aspects of cellular RNA processing.</text>
</comment>
<dbReference type="Gene3D" id="3.30.360.20">
    <property type="entry name" value="RNA 3'-terminal phosphate cyclase, insert domain"/>
    <property type="match status" value="1"/>
</dbReference>
<evidence type="ECO:0000313" key="9">
    <source>
        <dbReference type="EMBL" id="TAJ45775.1"/>
    </source>
</evidence>
<feature type="binding site" evidence="5">
    <location>
        <position position="100"/>
    </location>
    <ligand>
        <name>ATP</name>
        <dbReference type="ChEBI" id="CHEBI:30616"/>
    </ligand>
</feature>
<dbReference type="SUPFAM" id="SSF55205">
    <property type="entry name" value="EPT/RTPC-like"/>
    <property type="match status" value="1"/>
</dbReference>
<reference evidence="9 10" key="1">
    <citation type="submission" date="2017-11" db="EMBL/GenBank/DDBJ databases">
        <title>Isolation and Characterization of Methanofollis Species from Methane Seep Offshore SW Taiwan.</title>
        <authorList>
            <person name="Teng N.-H."/>
            <person name="Lai M.-C."/>
            <person name="Chen S.-C."/>
        </authorList>
    </citation>
    <scope>NUCLEOTIDE SEQUENCE [LARGE SCALE GENOMIC DNA]</scope>
    <source>
        <strain evidence="9 10">FWC-SCC2</strain>
    </source>
</reference>
<dbReference type="InterPro" id="IPR036553">
    <property type="entry name" value="RPTC_insert"/>
</dbReference>
<dbReference type="EC" id="6.5.1.4" evidence="5 6"/>
<dbReference type="EMBL" id="PGCL01000001">
    <property type="protein sequence ID" value="TAJ45775.1"/>
    <property type="molecule type" value="Genomic_DNA"/>
</dbReference>
<comment type="catalytic activity">
    <reaction evidence="5">
        <text>a 3'-end 3'-phospho-ribonucleotide-RNA + ATP = a 3'-end 2',3'-cyclophospho-ribonucleotide-RNA + AMP + diphosphate</text>
        <dbReference type="Rhea" id="RHEA:23976"/>
        <dbReference type="Rhea" id="RHEA-COMP:10463"/>
        <dbReference type="Rhea" id="RHEA-COMP:10464"/>
        <dbReference type="ChEBI" id="CHEBI:30616"/>
        <dbReference type="ChEBI" id="CHEBI:33019"/>
        <dbReference type="ChEBI" id="CHEBI:83062"/>
        <dbReference type="ChEBI" id="CHEBI:83064"/>
        <dbReference type="ChEBI" id="CHEBI:456215"/>
        <dbReference type="EC" id="6.5.1.4"/>
    </reaction>
</comment>
<dbReference type="HAMAP" id="MF_00200">
    <property type="entry name" value="RTC"/>
    <property type="match status" value="1"/>
</dbReference>
<dbReference type="Proteomes" id="UP000292580">
    <property type="component" value="Unassembled WGS sequence"/>
</dbReference>